<feature type="transmembrane region" description="Helical" evidence="5">
    <location>
        <begin position="84"/>
        <end position="102"/>
    </location>
</feature>
<keyword evidence="5" id="KW-1003">Cell membrane</keyword>
<proteinExistence type="inferred from homology"/>
<organism evidence="6 7">
    <name type="scientific">Mariprofundus ferrinatatus</name>
    <dbReference type="NCBI Taxonomy" id="1921087"/>
    <lineage>
        <taxon>Bacteria</taxon>
        <taxon>Pseudomonadati</taxon>
        <taxon>Pseudomonadota</taxon>
        <taxon>Candidatius Mariprofundia</taxon>
        <taxon>Mariprofundales</taxon>
        <taxon>Mariprofundaceae</taxon>
        <taxon>Mariprofundus</taxon>
    </lineage>
</organism>
<dbReference type="PANTHER" id="PTHR43483:SF3">
    <property type="entry name" value="MEMBRANE TRANSPORTER PROTEIN HI_0806-RELATED"/>
    <property type="match status" value="1"/>
</dbReference>
<evidence type="ECO:0000256" key="2">
    <source>
        <dbReference type="ARBA" id="ARBA00022692"/>
    </source>
</evidence>
<evidence type="ECO:0000256" key="3">
    <source>
        <dbReference type="ARBA" id="ARBA00022989"/>
    </source>
</evidence>
<dbReference type="EMBL" id="CP018800">
    <property type="protein sequence ID" value="ATX80947.1"/>
    <property type="molecule type" value="Genomic_DNA"/>
</dbReference>
<evidence type="ECO:0000256" key="4">
    <source>
        <dbReference type="ARBA" id="ARBA00023136"/>
    </source>
</evidence>
<evidence type="ECO:0000256" key="1">
    <source>
        <dbReference type="ARBA" id="ARBA00004141"/>
    </source>
</evidence>
<protein>
    <recommendedName>
        <fullName evidence="5">Probable membrane transporter protein</fullName>
    </recommendedName>
</protein>
<dbReference type="PANTHER" id="PTHR43483">
    <property type="entry name" value="MEMBRANE TRANSPORTER PROTEIN HI_0806-RELATED"/>
    <property type="match status" value="1"/>
</dbReference>
<evidence type="ECO:0000256" key="5">
    <source>
        <dbReference type="RuleBase" id="RU363041"/>
    </source>
</evidence>
<name>A0A2K8L0Y9_9PROT</name>
<evidence type="ECO:0000313" key="6">
    <source>
        <dbReference type="EMBL" id="ATX80947.1"/>
    </source>
</evidence>
<feature type="transmembrane region" description="Helical" evidence="5">
    <location>
        <begin position="211"/>
        <end position="230"/>
    </location>
</feature>
<keyword evidence="2 5" id="KW-0812">Transmembrane</keyword>
<feature type="transmembrane region" description="Helical" evidence="5">
    <location>
        <begin position="177"/>
        <end position="199"/>
    </location>
</feature>
<dbReference type="GO" id="GO:0005886">
    <property type="term" value="C:plasma membrane"/>
    <property type="evidence" value="ECO:0007669"/>
    <property type="project" value="UniProtKB-SubCell"/>
</dbReference>
<dbReference type="OrthoDB" id="5295975at2"/>
<feature type="transmembrane region" description="Helical" evidence="5">
    <location>
        <begin position="12"/>
        <end position="41"/>
    </location>
</feature>
<keyword evidence="3 5" id="KW-1133">Transmembrane helix</keyword>
<dbReference type="RefSeq" id="WP_100264482.1">
    <property type="nucleotide sequence ID" value="NZ_CP018800.1"/>
</dbReference>
<dbReference type="AlphaFoldDB" id="A0A2K8L0Y9"/>
<evidence type="ECO:0000313" key="7">
    <source>
        <dbReference type="Proteomes" id="UP000231637"/>
    </source>
</evidence>
<gene>
    <name evidence="6" type="ORF">Ga0123462_0068</name>
</gene>
<feature type="transmembrane region" description="Helical" evidence="5">
    <location>
        <begin position="250"/>
        <end position="270"/>
    </location>
</feature>
<keyword evidence="7" id="KW-1185">Reference proteome</keyword>
<dbReference type="Proteomes" id="UP000231637">
    <property type="component" value="Chromosome"/>
</dbReference>
<sequence length="272" mass="28804">MSEIELGLIIYGLLVGLGAGLIGGALAGLAGVGGGLIYVPLFYLFAPPDTNGMAMHVFASMVAVVMTGYFSARSHWHLGHVNGKKLVALLPGLVIGAAVGLWNTLQLSQFWILTALALLNAWVAFDYGRDFHLKLRKNMISTKLLAWPIGFISGTVGIGGGTMIVPLLRRTLPLKEAVGTASMAGVFMVLCAVILNFSLEPDWVGVLVEDWQFLVGVWIGIVLIVPFSAHKAAALHGSVDEGKLRLALKTLFIALSLGLLGAALLALFQFGL</sequence>
<dbReference type="Pfam" id="PF01925">
    <property type="entry name" value="TauE"/>
    <property type="match status" value="1"/>
</dbReference>
<comment type="subcellular location">
    <subcellularLocation>
        <location evidence="5">Cell membrane</location>
        <topology evidence="5">Multi-pass membrane protein</topology>
    </subcellularLocation>
    <subcellularLocation>
        <location evidence="1">Membrane</location>
        <topology evidence="1">Multi-pass membrane protein</topology>
    </subcellularLocation>
</comment>
<dbReference type="KEGG" id="mfn:Ga0123462_0068"/>
<reference evidence="6 7" key="1">
    <citation type="submission" date="2016-12" db="EMBL/GenBank/DDBJ databases">
        <title>Isolation and genomic insights into novel planktonic Zetaproteobacteria from stratified waters of the Chesapeake Bay.</title>
        <authorList>
            <person name="McAllister S.M."/>
            <person name="Kato S."/>
            <person name="Chan C.S."/>
            <person name="Chiu B.K."/>
            <person name="Field E.K."/>
        </authorList>
    </citation>
    <scope>NUCLEOTIDE SEQUENCE [LARGE SCALE GENOMIC DNA]</scope>
    <source>
        <strain evidence="6 7">CP-8</strain>
    </source>
</reference>
<keyword evidence="4 5" id="KW-0472">Membrane</keyword>
<dbReference type="InterPro" id="IPR002781">
    <property type="entry name" value="TM_pro_TauE-like"/>
</dbReference>
<accession>A0A2K8L0Y9</accession>
<comment type="similarity">
    <text evidence="5">Belongs to the 4-toluene sulfonate uptake permease (TSUP) (TC 2.A.102) family.</text>
</comment>
<feature type="transmembrane region" description="Helical" evidence="5">
    <location>
        <begin position="53"/>
        <end position="72"/>
    </location>
</feature>
<feature type="transmembrane region" description="Helical" evidence="5">
    <location>
        <begin position="145"/>
        <end position="165"/>
    </location>
</feature>
<feature type="transmembrane region" description="Helical" evidence="5">
    <location>
        <begin position="108"/>
        <end position="125"/>
    </location>
</feature>